<dbReference type="AlphaFoldDB" id="A0A7C0WU71"/>
<gene>
    <name evidence="3" type="ORF">ENG14_02375</name>
</gene>
<comment type="caution">
    <text evidence="3">The sequence shown here is derived from an EMBL/GenBank/DDBJ whole genome shotgun (WGS) entry which is preliminary data.</text>
</comment>
<name>A0A7C0WU71_9BACT</name>
<feature type="domain" description="DUF4055" evidence="2">
    <location>
        <begin position="253"/>
        <end position="388"/>
    </location>
</feature>
<protein>
    <submittedName>
        <fullName evidence="3">DUF4055 domain-containing protein</fullName>
    </submittedName>
</protein>
<dbReference type="EMBL" id="DQZW01000112">
    <property type="protein sequence ID" value="HDL89732.1"/>
    <property type="molecule type" value="Genomic_DNA"/>
</dbReference>
<evidence type="ECO:0000259" key="2">
    <source>
        <dbReference type="Pfam" id="PF13264"/>
    </source>
</evidence>
<accession>A0A7C0WU71</accession>
<feature type="region of interest" description="Disordered" evidence="1">
    <location>
        <begin position="459"/>
        <end position="478"/>
    </location>
</feature>
<sequence length="478" mass="53812">MAKEISQTQSSSIASQHPLYQVMQPTWNLIDTLMGGTSAMRAASETYLPKEDEEETTDYSNRLSRSFLYNGLRDAIRTLKSKPFRQLVTVNDDADWIKTIEKDMDGKGNTLTAGTRAIFEKALSHGMIHTVVDIVEGREAPVIKAIAAPQLFNWQYEVTEGECVLTHIRYTEVMFTPNKDDPNVMETRYIIKAITANGVDSKDKKVMGNIQTWEQKVIGESWTLIDTQGYDFDKIYLKTGYFTDVGFMVAEPPMEDLAYANLNHWQNSSDHNNVLRFVRTGIIYGTGVPEKQQNGIIAGVNNIAWFEDPNAKLQRLDYGNVPVDASRQNLQDLEMQMEHLGMMPMVQRTVEATATEKTIDNDNSMSLLHQWVRATSELMTETFKMAADLAGLPIKEDFDVHIYDEFSAISSVEMGNLLANYYNSKIISHKTVVDEAKKKGVLSDTIDAEEEKIAIDDESVASVENFIPPTEPAEGENE</sequence>
<dbReference type="Pfam" id="PF13264">
    <property type="entry name" value="DUF4055"/>
    <property type="match status" value="1"/>
</dbReference>
<dbReference type="Proteomes" id="UP000886355">
    <property type="component" value="Unassembled WGS sequence"/>
</dbReference>
<organism evidence="3">
    <name type="scientific">Thermodesulforhabdus norvegica</name>
    <dbReference type="NCBI Taxonomy" id="39841"/>
    <lineage>
        <taxon>Bacteria</taxon>
        <taxon>Pseudomonadati</taxon>
        <taxon>Thermodesulfobacteriota</taxon>
        <taxon>Syntrophobacteria</taxon>
        <taxon>Syntrophobacterales</taxon>
        <taxon>Thermodesulforhabdaceae</taxon>
        <taxon>Thermodesulforhabdus</taxon>
    </lineage>
</organism>
<proteinExistence type="predicted"/>
<evidence type="ECO:0000313" key="3">
    <source>
        <dbReference type="EMBL" id="HDL89732.1"/>
    </source>
</evidence>
<evidence type="ECO:0000256" key="1">
    <source>
        <dbReference type="SAM" id="MobiDB-lite"/>
    </source>
</evidence>
<dbReference type="InterPro" id="IPR025129">
    <property type="entry name" value="DUF4055"/>
</dbReference>
<reference evidence="3" key="1">
    <citation type="journal article" date="2020" name="mSystems">
        <title>Genome- and Community-Level Interaction Insights into Carbon Utilization and Element Cycling Functions of Hydrothermarchaeota in Hydrothermal Sediment.</title>
        <authorList>
            <person name="Zhou Z."/>
            <person name="Liu Y."/>
            <person name="Xu W."/>
            <person name="Pan J."/>
            <person name="Luo Z.H."/>
            <person name="Li M."/>
        </authorList>
    </citation>
    <scope>NUCLEOTIDE SEQUENCE [LARGE SCALE GENOMIC DNA]</scope>
    <source>
        <strain evidence="3">HyVt-19</strain>
    </source>
</reference>